<sequence>MKKKAGQLEGDEQQKQVEILKAVAQAWHSHSGSSRPMNEFDAHRRNFNGKPSRFKIEAMGKRAAERNGSCGTWDFKQSLWDSYEIVTMSKRLEAGLVFDNIPFTEADAHVRVHRKRKESKNSLRSLFNQMSSRRFNEATIQRINDS</sequence>
<dbReference type="RefSeq" id="XP_015870717.1">
    <property type="nucleotide sequence ID" value="XM_016015231.4"/>
</dbReference>
<dbReference type="KEGG" id="zju:107407897"/>
<dbReference type="AlphaFoldDB" id="A0A6P3YYA1"/>
<reference evidence="3" key="2">
    <citation type="submission" date="2025-08" db="UniProtKB">
        <authorList>
            <consortium name="RefSeq"/>
        </authorList>
    </citation>
    <scope>IDENTIFICATION</scope>
    <source>
        <tissue evidence="3">Seedling</tissue>
    </source>
</reference>
<gene>
    <name evidence="3" type="primary">LOC107407897</name>
</gene>
<dbReference type="PANTHER" id="PTHR34665">
    <property type="entry name" value="DUF3741 DOMAIN-CONTAINING PROTEIN"/>
    <property type="match status" value="1"/>
</dbReference>
<keyword evidence="2" id="KW-1185">Reference proteome</keyword>
<accession>A0A6P3YYA1</accession>
<reference evidence="2" key="1">
    <citation type="submission" date="2025-05" db="UniProtKB">
        <authorList>
            <consortium name="RefSeq"/>
        </authorList>
    </citation>
    <scope>NUCLEOTIDE SEQUENCE [LARGE SCALE GENOMIC DNA]</scope>
</reference>
<evidence type="ECO:0000256" key="1">
    <source>
        <dbReference type="SAM" id="MobiDB-lite"/>
    </source>
</evidence>
<dbReference type="GeneID" id="107407897"/>
<proteinExistence type="predicted"/>
<protein>
    <submittedName>
        <fullName evidence="3">Uncharacterized protein LOC107407897 isoform X1</fullName>
    </submittedName>
</protein>
<dbReference type="PANTHER" id="PTHR34665:SF1">
    <property type="entry name" value="OS02G0595200 PROTEIN"/>
    <property type="match status" value="1"/>
</dbReference>
<evidence type="ECO:0000313" key="3">
    <source>
        <dbReference type="RefSeq" id="XP_015870717.1"/>
    </source>
</evidence>
<organism evidence="2 3">
    <name type="scientific">Ziziphus jujuba</name>
    <name type="common">Chinese jujube</name>
    <name type="synonym">Ziziphus sativa</name>
    <dbReference type="NCBI Taxonomy" id="326968"/>
    <lineage>
        <taxon>Eukaryota</taxon>
        <taxon>Viridiplantae</taxon>
        <taxon>Streptophyta</taxon>
        <taxon>Embryophyta</taxon>
        <taxon>Tracheophyta</taxon>
        <taxon>Spermatophyta</taxon>
        <taxon>Magnoliopsida</taxon>
        <taxon>eudicotyledons</taxon>
        <taxon>Gunneridae</taxon>
        <taxon>Pentapetalae</taxon>
        <taxon>rosids</taxon>
        <taxon>fabids</taxon>
        <taxon>Rosales</taxon>
        <taxon>Rhamnaceae</taxon>
        <taxon>Paliureae</taxon>
        <taxon>Ziziphus</taxon>
    </lineage>
</organism>
<name>A0A6P3YYA1_ZIZJJ</name>
<evidence type="ECO:0000313" key="2">
    <source>
        <dbReference type="Proteomes" id="UP001652623"/>
    </source>
</evidence>
<dbReference type="Proteomes" id="UP001652623">
    <property type="component" value="Chromosome 2"/>
</dbReference>
<feature type="region of interest" description="Disordered" evidence="1">
    <location>
        <begin position="28"/>
        <end position="48"/>
    </location>
</feature>